<keyword evidence="2" id="KW-1133">Transmembrane helix</keyword>
<evidence type="ECO:0000313" key="5">
    <source>
        <dbReference type="EMBL" id="GHP06052.1"/>
    </source>
</evidence>
<reference evidence="5" key="1">
    <citation type="submission" date="2020-10" db="EMBL/GenBank/DDBJ databases">
        <title>Unveiling of a novel bifunctional photoreceptor, Dualchrome1, isolated from a cosmopolitan green alga.</title>
        <authorList>
            <person name="Suzuki S."/>
            <person name="Kawachi M."/>
        </authorList>
    </citation>
    <scope>NUCLEOTIDE SEQUENCE</scope>
    <source>
        <strain evidence="5">NIES 2893</strain>
    </source>
</reference>
<dbReference type="AlphaFoldDB" id="A0A830HGZ8"/>
<dbReference type="SUPFAM" id="SSF51045">
    <property type="entry name" value="WW domain"/>
    <property type="match status" value="1"/>
</dbReference>
<dbReference type="PROSITE" id="PS50020">
    <property type="entry name" value="WW_DOMAIN_2"/>
    <property type="match status" value="1"/>
</dbReference>
<feature type="domain" description="WW" evidence="4">
    <location>
        <begin position="66"/>
        <end position="94"/>
    </location>
</feature>
<evidence type="ECO:0000256" key="1">
    <source>
        <dbReference type="SAM" id="MobiDB-lite"/>
    </source>
</evidence>
<gene>
    <name evidence="5" type="ORF">PPROV_000479900</name>
</gene>
<dbReference type="Proteomes" id="UP000660262">
    <property type="component" value="Unassembled WGS sequence"/>
</dbReference>
<keyword evidence="6" id="KW-1185">Reference proteome</keyword>
<proteinExistence type="predicted"/>
<feature type="chain" id="PRO_5032932073" description="WW domain-containing protein" evidence="3">
    <location>
        <begin position="22"/>
        <end position="203"/>
    </location>
</feature>
<dbReference type="InterPro" id="IPR036020">
    <property type="entry name" value="WW_dom_sf"/>
</dbReference>
<sequence>MPPRHVLVLLGLCACASTSLAFTPQYDEVAQAARVTAQAQAAAAQMSGEEAHRARLGDFEFEGDEWTTYREGKEGLRYYHNKRTGETQWNDPRVPDNGVDANMHDYLNRVRQDKLLERELESNKALAKPPKASLASQLTIVFLPFLLFFGAIGGRVYYLQRYYPEMLWPSKRRKERKKGWGTSKYKTGGKMSQDGKGGRSANS</sequence>
<evidence type="ECO:0000259" key="4">
    <source>
        <dbReference type="PROSITE" id="PS50020"/>
    </source>
</evidence>
<dbReference type="PROSITE" id="PS01159">
    <property type="entry name" value="WW_DOMAIN_1"/>
    <property type="match status" value="1"/>
</dbReference>
<dbReference type="InterPro" id="IPR001202">
    <property type="entry name" value="WW_dom"/>
</dbReference>
<feature type="signal peptide" evidence="3">
    <location>
        <begin position="1"/>
        <end position="21"/>
    </location>
</feature>
<feature type="region of interest" description="Disordered" evidence="1">
    <location>
        <begin position="172"/>
        <end position="203"/>
    </location>
</feature>
<dbReference type="EMBL" id="BNJQ01000011">
    <property type="protein sequence ID" value="GHP06052.1"/>
    <property type="molecule type" value="Genomic_DNA"/>
</dbReference>
<feature type="transmembrane region" description="Helical" evidence="2">
    <location>
        <begin position="138"/>
        <end position="158"/>
    </location>
</feature>
<evidence type="ECO:0000313" key="6">
    <source>
        <dbReference type="Proteomes" id="UP000660262"/>
    </source>
</evidence>
<dbReference type="Gene3D" id="2.20.70.10">
    <property type="match status" value="1"/>
</dbReference>
<keyword evidence="2" id="KW-0812">Transmembrane</keyword>
<organism evidence="5 6">
    <name type="scientific">Pycnococcus provasolii</name>
    <dbReference type="NCBI Taxonomy" id="41880"/>
    <lineage>
        <taxon>Eukaryota</taxon>
        <taxon>Viridiplantae</taxon>
        <taxon>Chlorophyta</taxon>
        <taxon>Pseudoscourfieldiophyceae</taxon>
        <taxon>Pseudoscourfieldiales</taxon>
        <taxon>Pycnococcaceae</taxon>
        <taxon>Pycnococcus</taxon>
    </lineage>
</organism>
<dbReference type="CDD" id="cd00201">
    <property type="entry name" value="WW"/>
    <property type="match status" value="1"/>
</dbReference>
<comment type="caution">
    <text evidence="5">The sequence shown here is derived from an EMBL/GenBank/DDBJ whole genome shotgun (WGS) entry which is preliminary data.</text>
</comment>
<name>A0A830HGZ8_9CHLO</name>
<dbReference type="PROSITE" id="PS51257">
    <property type="entry name" value="PROKAR_LIPOPROTEIN"/>
    <property type="match status" value="1"/>
</dbReference>
<evidence type="ECO:0000256" key="2">
    <source>
        <dbReference type="SAM" id="Phobius"/>
    </source>
</evidence>
<keyword evidence="2" id="KW-0472">Membrane</keyword>
<evidence type="ECO:0000256" key="3">
    <source>
        <dbReference type="SAM" id="SignalP"/>
    </source>
</evidence>
<keyword evidence="3" id="KW-0732">Signal</keyword>
<protein>
    <recommendedName>
        <fullName evidence="4">WW domain-containing protein</fullName>
    </recommendedName>
</protein>
<accession>A0A830HGZ8</accession>
<dbReference type="OrthoDB" id="530464at2759"/>